<evidence type="ECO:0000313" key="2">
    <source>
        <dbReference type="Proteomes" id="UP000026682"/>
    </source>
</evidence>
<reference evidence="1 2" key="1">
    <citation type="submission" date="2014-03" db="EMBL/GenBank/DDBJ databases">
        <title>Genome sequence of Bordetella holmseii.</title>
        <authorList>
            <person name="Harvill E."/>
            <person name="Goodfield L.L."/>
            <person name="Ivanov Y."/>
            <person name="Meyer J.A."/>
            <person name="Newth C."/>
            <person name="Cassiday P."/>
            <person name="Tondella M.L."/>
            <person name="Liao P."/>
            <person name="Zimmerman J."/>
            <person name="Meert K."/>
            <person name="Wessel D."/>
            <person name="Berger J."/>
            <person name="Dean J.M."/>
            <person name="Holubkov R."/>
            <person name="Burr J."/>
            <person name="Liu T."/>
            <person name="Brinkac L.M."/>
            <person name="Sanka R."/>
            <person name="Kim M."/>
            <person name="Losada L."/>
        </authorList>
    </citation>
    <scope>NUCLEOTIDE SEQUENCE [LARGE SCALE GENOMIC DNA]</scope>
    <source>
        <strain evidence="1 2">CDC-H585-BH</strain>
    </source>
</reference>
<name>A0A158M8L0_9BORD</name>
<dbReference type="AlphaFoldDB" id="A0A158M8L0"/>
<evidence type="ECO:0000313" key="1">
    <source>
        <dbReference type="EMBL" id="KAK99417.1"/>
    </source>
</evidence>
<organism evidence="1 2">
    <name type="scientific">Bordetella holmesii CDC-H585-BH</name>
    <dbReference type="NCBI Taxonomy" id="1331206"/>
    <lineage>
        <taxon>Bacteria</taxon>
        <taxon>Pseudomonadati</taxon>
        <taxon>Pseudomonadota</taxon>
        <taxon>Betaproteobacteria</taxon>
        <taxon>Burkholderiales</taxon>
        <taxon>Alcaligenaceae</taxon>
        <taxon>Bordetella</taxon>
    </lineage>
</organism>
<dbReference type="PATRIC" id="fig|1331206.3.peg.265"/>
<comment type="caution">
    <text evidence="1">The sequence shown here is derived from an EMBL/GenBank/DDBJ whole genome shotgun (WGS) entry which is preliminary data.</text>
</comment>
<gene>
    <name evidence="1" type="ORF">L497_2459</name>
</gene>
<sequence>MATALHACVIAPLLNCNWSSVTLLSNIAVAATLLPLAPS</sequence>
<accession>A0A158M8L0</accession>
<dbReference type="EMBL" id="JFZZ01000010">
    <property type="protein sequence ID" value="KAK99417.1"/>
    <property type="molecule type" value="Genomic_DNA"/>
</dbReference>
<proteinExistence type="predicted"/>
<dbReference type="Proteomes" id="UP000026682">
    <property type="component" value="Unassembled WGS sequence"/>
</dbReference>
<protein>
    <submittedName>
        <fullName evidence="1">Uncharacterized protein</fullName>
    </submittedName>
</protein>